<gene>
    <name evidence="12" type="ORF">WOB96_08425</name>
</gene>
<protein>
    <recommendedName>
        <fullName evidence="3 11">FAD:protein FMN transferase</fullName>
        <ecNumber evidence="2 11">2.7.1.180</ecNumber>
    </recommendedName>
    <alternativeName>
        <fullName evidence="9 11">Flavin transferase</fullName>
    </alternativeName>
</protein>
<comment type="caution">
    <text evidence="12">The sequence shown here is derived from an EMBL/GenBank/DDBJ whole genome shotgun (WGS) entry which is preliminary data.</text>
</comment>
<comment type="catalytic activity">
    <reaction evidence="10 11">
        <text>L-threonyl-[protein] + FAD = FMN-L-threonyl-[protein] + AMP + H(+)</text>
        <dbReference type="Rhea" id="RHEA:36847"/>
        <dbReference type="Rhea" id="RHEA-COMP:11060"/>
        <dbReference type="Rhea" id="RHEA-COMP:11061"/>
        <dbReference type="ChEBI" id="CHEBI:15378"/>
        <dbReference type="ChEBI" id="CHEBI:30013"/>
        <dbReference type="ChEBI" id="CHEBI:57692"/>
        <dbReference type="ChEBI" id="CHEBI:74257"/>
        <dbReference type="ChEBI" id="CHEBI:456215"/>
        <dbReference type="EC" id="2.7.1.180"/>
    </reaction>
</comment>
<evidence type="ECO:0000256" key="9">
    <source>
        <dbReference type="ARBA" id="ARBA00031306"/>
    </source>
</evidence>
<evidence type="ECO:0000256" key="5">
    <source>
        <dbReference type="ARBA" id="ARBA00022679"/>
    </source>
</evidence>
<organism evidence="12 13">
    <name type="scientific">Thermithiobacillus plumbiphilus</name>
    <dbReference type="NCBI Taxonomy" id="1729899"/>
    <lineage>
        <taxon>Bacteria</taxon>
        <taxon>Pseudomonadati</taxon>
        <taxon>Pseudomonadota</taxon>
        <taxon>Acidithiobacillia</taxon>
        <taxon>Acidithiobacillales</taxon>
        <taxon>Thermithiobacillaceae</taxon>
        <taxon>Thermithiobacillus</taxon>
    </lineage>
</organism>
<dbReference type="EC" id="2.7.1.180" evidence="2 11"/>
<keyword evidence="13" id="KW-1185">Reference proteome</keyword>
<dbReference type="RefSeq" id="WP_341370851.1">
    <property type="nucleotide sequence ID" value="NZ_JBBPCO010000007.1"/>
</dbReference>
<keyword evidence="4 11" id="KW-0285">Flavoprotein</keyword>
<name>A0ABU9D8E0_9PROT</name>
<evidence type="ECO:0000313" key="12">
    <source>
        <dbReference type="EMBL" id="MEK8089794.1"/>
    </source>
</evidence>
<reference evidence="12 13" key="1">
    <citation type="submission" date="2024-04" db="EMBL/GenBank/DDBJ databases">
        <authorList>
            <person name="Abashina T."/>
            <person name="Shaikin A."/>
        </authorList>
    </citation>
    <scope>NUCLEOTIDE SEQUENCE [LARGE SCALE GENOMIC DNA]</scope>
    <source>
        <strain evidence="12 13">AAFK</strain>
    </source>
</reference>
<comment type="similarity">
    <text evidence="11">Belongs to the ApbE family.</text>
</comment>
<keyword evidence="6 11" id="KW-0479">Metal-binding</keyword>
<keyword evidence="5 11" id="KW-0808">Transferase</keyword>
<evidence type="ECO:0000256" key="1">
    <source>
        <dbReference type="ARBA" id="ARBA00001946"/>
    </source>
</evidence>
<dbReference type="Gene3D" id="3.10.520.10">
    <property type="entry name" value="ApbE-like domains"/>
    <property type="match status" value="1"/>
</dbReference>
<accession>A0ABU9D8E0</accession>
<evidence type="ECO:0000256" key="10">
    <source>
        <dbReference type="ARBA" id="ARBA00048540"/>
    </source>
</evidence>
<proteinExistence type="inferred from homology"/>
<comment type="cofactor">
    <cofactor evidence="1">
        <name>Mg(2+)</name>
        <dbReference type="ChEBI" id="CHEBI:18420"/>
    </cofactor>
</comment>
<dbReference type="SUPFAM" id="SSF143631">
    <property type="entry name" value="ApbE-like"/>
    <property type="match status" value="1"/>
</dbReference>
<evidence type="ECO:0000256" key="4">
    <source>
        <dbReference type="ARBA" id="ARBA00022630"/>
    </source>
</evidence>
<dbReference type="InterPro" id="IPR024932">
    <property type="entry name" value="ApbE"/>
</dbReference>
<dbReference type="Pfam" id="PF02424">
    <property type="entry name" value="ApbE"/>
    <property type="match status" value="1"/>
</dbReference>
<evidence type="ECO:0000313" key="13">
    <source>
        <dbReference type="Proteomes" id="UP001446205"/>
    </source>
</evidence>
<dbReference type="InterPro" id="IPR003374">
    <property type="entry name" value="ApbE-like_sf"/>
</dbReference>
<keyword evidence="8 11" id="KW-0460">Magnesium</keyword>
<dbReference type="Proteomes" id="UP001446205">
    <property type="component" value="Unassembled WGS sequence"/>
</dbReference>
<evidence type="ECO:0000256" key="2">
    <source>
        <dbReference type="ARBA" id="ARBA00011955"/>
    </source>
</evidence>
<evidence type="ECO:0000256" key="8">
    <source>
        <dbReference type="ARBA" id="ARBA00022842"/>
    </source>
</evidence>
<evidence type="ECO:0000256" key="6">
    <source>
        <dbReference type="ARBA" id="ARBA00022723"/>
    </source>
</evidence>
<dbReference type="PIRSF" id="PIRSF006268">
    <property type="entry name" value="ApbE"/>
    <property type="match status" value="1"/>
</dbReference>
<evidence type="ECO:0000256" key="3">
    <source>
        <dbReference type="ARBA" id="ARBA00016337"/>
    </source>
</evidence>
<dbReference type="PANTHER" id="PTHR30040">
    <property type="entry name" value="THIAMINE BIOSYNTHESIS LIPOPROTEIN APBE"/>
    <property type="match status" value="1"/>
</dbReference>
<sequence>MGTLASISVHAPDNAQTQAALQSALKTLDTLNQTWHPWESGAALAQFNASIRGGNWVPVPAQLLPLLRTALRYHAESQGLFDPGLGALTALWGFKEAPDPGIQHPPPSLSAIEELLKKGVGIGHLQLRQDSSGAWMARSDSPALILDFGGLAKGYAVDVVIDELARYGIHDAVVNLGGNLRVAGSKGGEPWRIGIRAPRGDGVLAALRTAENMSVLTSGDYERYFIHRGTRYHHILDPRSGAPARGLISVTVVTPTGLRGELASKALFIAGPRDWPRMASRLGIDKALVVEENGQVWVTPAMKPLLEFAPGVRARVRALPLPPTDSGQAA</sequence>
<evidence type="ECO:0000256" key="11">
    <source>
        <dbReference type="PIRNR" id="PIRNR006268"/>
    </source>
</evidence>
<evidence type="ECO:0000256" key="7">
    <source>
        <dbReference type="ARBA" id="ARBA00022827"/>
    </source>
</evidence>
<dbReference type="PANTHER" id="PTHR30040:SF2">
    <property type="entry name" value="FAD:PROTEIN FMN TRANSFERASE"/>
    <property type="match status" value="1"/>
</dbReference>
<keyword evidence="7 11" id="KW-0274">FAD</keyword>
<dbReference type="EMBL" id="JBBPCO010000007">
    <property type="protein sequence ID" value="MEK8089794.1"/>
    <property type="molecule type" value="Genomic_DNA"/>
</dbReference>
<dbReference type="GO" id="GO:0016740">
    <property type="term" value="F:transferase activity"/>
    <property type="evidence" value="ECO:0007669"/>
    <property type="project" value="UniProtKB-KW"/>
</dbReference>